<keyword evidence="2" id="KW-0812">Transmembrane</keyword>
<keyword evidence="2" id="KW-1133">Transmembrane helix</keyword>
<sequence length="174" mass="20643">MEQEMDNSSLLFENNDNNRITTNEHTNTVKKWTKKSLFRLRSSSFHHHESFDNGNYRFQRTTTSSLKDGTFPLFRRFYLTHSSLKRTRRHLNIVFKRSSKLNKKIFCHEIIFIILFTLIITSLLLFVLFLDFFYLNERQQRSSSSMKTINNALNELNDCLATSGNITTQLFAQQ</sequence>
<dbReference type="EMBL" id="CAJNOQ010009900">
    <property type="protein sequence ID" value="CAF1237137.1"/>
    <property type="molecule type" value="Genomic_DNA"/>
</dbReference>
<dbReference type="AlphaFoldDB" id="A0A814Z3L5"/>
<proteinExistence type="predicted"/>
<dbReference type="Proteomes" id="UP000663829">
    <property type="component" value="Unassembled WGS sequence"/>
</dbReference>
<dbReference type="Proteomes" id="UP000681722">
    <property type="component" value="Unassembled WGS sequence"/>
</dbReference>
<evidence type="ECO:0000313" key="3">
    <source>
        <dbReference type="EMBL" id="CAF1237137.1"/>
    </source>
</evidence>
<feature type="region of interest" description="Disordered" evidence="1">
    <location>
        <begin position="1"/>
        <end position="25"/>
    </location>
</feature>
<comment type="caution">
    <text evidence="3">The sequence shown here is derived from an EMBL/GenBank/DDBJ whole genome shotgun (WGS) entry which is preliminary data.</text>
</comment>
<evidence type="ECO:0000256" key="2">
    <source>
        <dbReference type="SAM" id="Phobius"/>
    </source>
</evidence>
<organism evidence="3 5">
    <name type="scientific">Didymodactylos carnosus</name>
    <dbReference type="NCBI Taxonomy" id="1234261"/>
    <lineage>
        <taxon>Eukaryota</taxon>
        <taxon>Metazoa</taxon>
        <taxon>Spiralia</taxon>
        <taxon>Gnathifera</taxon>
        <taxon>Rotifera</taxon>
        <taxon>Eurotatoria</taxon>
        <taxon>Bdelloidea</taxon>
        <taxon>Philodinida</taxon>
        <taxon>Philodinidae</taxon>
        <taxon>Didymodactylos</taxon>
    </lineage>
</organism>
<evidence type="ECO:0000313" key="4">
    <source>
        <dbReference type="EMBL" id="CAF3999425.1"/>
    </source>
</evidence>
<accession>A0A814Z3L5</accession>
<dbReference type="EMBL" id="CAJOBC010009904">
    <property type="protein sequence ID" value="CAF3999425.1"/>
    <property type="molecule type" value="Genomic_DNA"/>
</dbReference>
<gene>
    <name evidence="3" type="ORF">GPM918_LOCUS25474</name>
    <name evidence="4" type="ORF">SRO942_LOCUS25478</name>
</gene>
<evidence type="ECO:0000256" key="1">
    <source>
        <dbReference type="SAM" id="MobiDB-lite"/>
    </source>
</evidence>
<keyword evidence="5" id="KW-1185">Reference proteome</keyword>
<name>A0A814Z3L5_9BILA</name>
<keyword evidence="2" id="KW-0472">Membrane</keyword>
<protein>
    <submittedName>
        <fullName evidence="3">Uncharacterized protein</fullName>
    </submittedName>
</protein>
<reference evidence="3" key="1">
    <citation type="submission" date="2021-02" db="EMBL/GenBank/DDBJ databases">
        <authorList>
            <person name="Nowell W R."/>
        </authorList>
    </citation>
    <scope>NUCLEOTIDE SEQUENCE</scope>
</reference>
<feature type="transmembrane region" description="Helical" evidence="2">
    <location>
        <begin position="110"/>
        <end position="135"/>
    </location>
</feature>
<evidence type="ECO:0000313" key="5">
    <source>
        <dbReference type="Proteomes" id="UP000663829"/>
    </source>
</evidence>
<feature type="non-terminal residue" evidence="3">
    <location>
        <position position="174"/>
    </location>
</feature>